<dbReference type="PATRIC" id="fig|1280949.3.peg.2962"/>
<keyword evidence="4" id="KW-1185">Reference proteome</keyword>
<dbReference type="Pfam" id="PF00144">
    <property type="entry name" value="Beta-lactamase"/>
    <property type="match status" value="1"/>
</dbReference>
<accession>A0A069E067</accession>
<comment type="caution">
    <text evidence="3">The sequence shown here is derived from an EMBL/GenBank/DDBJ whole genome shotgun (WGS) entry which is preliminary data.</text>
</comment>
<sequence length="403" mass="43726">MAILKRVSVFLAALIVAAGIGWILIGPDWRALLAHQPYGRDILFWNQAQRDAGFRMIDRIPFVIESHTIEAGGDVRELPEGEPLDTGIDLDAYLAANRTAGIVILQDGKVRLERYEMGFRPDGRWTSFSVAKSLTSTLVGGAVRDGAIKSLDDPVSDYIDELKGSAYDGVTVEQVLTMTSGIDWNEDYSDPASDVAQFDLQEAAPGKSALATYMAGLGRAHPAGEVWNYSTGETNLIGVLVSRSTGRELAGYLSEKIWTPYGMERDATWLLGHDGHEISGCCIQASVRDFARFGQFMLEGGSDVLPEGWIAAATVKQADIGSPGEGYGYQWWTWDDGSYQADGIFGQGIFIDPNRNLVIASNASWTSALGDTGGEWEARKGFYKAIQHAIDMELATPQGDAAP</sequence>
<dbReference type="Proteomes" id="UP000027446">
    <property type="component" value="Unassembled WGS sequence"/>
</dbReference>
<dbReference type="InterPro" id="IPR012338">
    <property type="entry name" value="Beta-lactam/transpept-like"/>
</dbReference>
<protein>
    <submittedName>
        <fullName evidence="3">Beta-lactamase</fullName>
    </submittedName>
</protein>
<dbReference type="PANTHER" id="PTHR43283">
    <property type="entry name" value="BETA-LACTAMASE-RELATED"/>
    <property type="match status" value="1"/>
</dbReference>
<dbReference type="STRING" id="1280949.HAD_14607"/>
<evidence type="ECO:0000259" key="2">
    <source>
        <dbReference type="Pfam" id="PF00144"/>
    </source>
</evidence>
<evidence type="ECO:0000313" key="3">
    <source>
        <dbReference type="EMBL" id="KCZ82927.1"/>
    </source>
</evidence>
<evidence type="ECO:0000313" key="4">
    <source>
        <dbReference type="Proteomes" id="UP000027446"/>
    </source>
</evidence>
<dbReference type="InterPro" id="IPR050789">
    <property type="entry name" value="Diverse_Enzym_Activities"/>
</dbReference>
<dbReference type="Gene3D" id="3.40.710.10">
    <property type="entry name" value="DD-peptidase/beta-lactamase superfamily"/>
    <property type="match status" value="1"/>
</dbReference>
<dbReference type="OrthoDB" id="9814204at2"/>
<keyword evidence="1" id="KW-0812">Transmembrane</keyword>
<name>A0A069E067_9PROT</name>
<dbReference type="AlphaFoldDB" id="A0A069E067"/>
<proteinExistence type="predicted"/>
<dbReference type="SUPFAM" id="SSF56601">
    <property type="entry name" value="beta-lactamase/transpeptidase-like"/>
    <property type="match status" value="1"/>
</dbReference>
<dbReference type="InterPro" id="IPR001466">
    <property type="entry name" value="Beta-lactam-related"/>
</dbReference>
<dbReference type="RefSeq" id="WP_035573079.1">
    <property type="nucleotide sequence ID" value="NZ_ARYH01000003.1"/>
</dbReference>
<keyword evidence="1" id="KW-1133">Transmembrane helix</keyword>
<feature type="domain" description="Beta-lactamase-related" evidence="2">
    <location>
        <begin position="98"/>
        <end position="361"/>
    </location>
</feature>
<keyword evidence="1" id="KW-0472">Membrane</keyword>
<dbReference type="eggNOG" id="COG1680">
    <property type="taxonomic scope" value="Bacteria"/>
</dbReference>
<feature type="transmembrane region" description="Helical" evidence="1">
    <location>
        <begin position="7"/>
        <end position="25"/>
    </location>
</feature>
<dbReference type="EMBL" id="ARYH01000003">
    <property type="protein sequence ID" value="KCZ82927.1"/>
    <property type="molecule type" value="Genomic_DNA"/>
</dbReference>
<organism evidence="3 4">
    <name type="scientific">Hyphomonas adhaerens MHS-3</name>
    <dbReference type="NCBI Taxonomy" id="1280949"/>
    <lineage>
        <taxon>Bacteria</taxon>
        <taxon>Pseudomonadati</taxon>
        <taxon>Pseudomonadota</taxon>
        <taxon>Alphaproteobacteria</taxon>
        <taxon>Hyphomonadales</taxon>
        <taxon>Hyphomonadaceae</taxon>
        <taxon>Hyphomonas</taxon>
    </lineage>
</organism>
<dbReference type="PANTHER" id="PTHR43283:SF14">
    <property type="entry name" value="BLL8153 PROTEIN"/>
    <property type="match status" value="1"/>
</dbReference>
<reference evidence="3 4" key="1">
    <citation type="journal article" date="2014" name="Antonie Van Leeuwenhoek">
        <title>Hyphomonas beringensis sp. nov. and Hyphomonas chukchiensis sp. nov., isolated from surface seawater of the Bering Sea and Chukchi Sea.</title>
        <authorList>
            <person name="Li C."/>
            <person name="Lai Q."/>
            <person name="Li G."/>
            <person name="Dong C."/>
            <person name="Wang J."/>
            <person name="Liao Y."/>
            <person name="Shao Z."/>
        </authorList>
    </citation>
    <scope>NUCLEOTIDE SEQUENCE [LARGE SCALE GENOMIC DNA]</scope>
    <source>
        <strain evidence="3 4">MHS-3</strain>
    </source>
</reference>
<evidence type="ECO:0000256" key="1">
    <source>
        <dbReference type="SAM" id="Phobius"/>
    </source>
</evidence>
<gene>
    <name evidence="3" type="ORF">HAD_14607</name>
</gene>